<dbReference type="SUPFAM" id="SSF49329">
    <property type="entry name" value="Cu,Zn superoxide dismutase-like"/>
    <property type="match status" value="1"/>
</dbReference>
<dbReference type="Pfam" id="PF00080">
    <property type="entry name" value="Sod_Cu"/>
    <property type="match status" value="1"/>
</dbReference>
<keyword evidence="12" id="KW-0186">Copper</keyword>
<keyword evidence="8" id="KW-0472">Membrane</keyword>
<comment type="similarity">
    <text evidence="4">Belongs to the Cu-Zn superoxide dismutase family.</text>
</comment>
<dbReference type="Proteomes" id="UP000837801">
    <property type="component" value="Unassembled WGS sequence"/>
</dbReference>
<evidence type="ECO:0000256" key="13">
    <source>
        <dbReference type="ARBA" id="ARBA00023026"/>
    </source>
</evidence>
<dbReference type="InterPro" id="IPR001424">
    <property type="entry name" value="SOD_Cu_Zn_dom"/>
</dbReference>
<evidence type="ECO:0000256" key="3">
    <source>
        <dbReference type="ARBA" id="ARBA00004589"/>
    </source>
</evidence>
<comment type="cofactor">
    <cofactor evidence="1">
        <name>Cu cation</name>
        <dbReference type="ChEBI" id="CHEBI:23378"/>
    </cofactor>
</comment>
<dbReference type="InterPro" id="IPR036423">
    <property type="entry name" value="SOD-like_Cu/Zn_dom_sf"/>
</dbReference>
<keyword evidence="10" id="KW-0049">Antioxidant</keyword>
<dbReference type="PANTHER" id="PTHR20910">
    <property type="entry name" value="AGAP001623-PA"/>
    <property type="match status" value="1"/>
</dbReference>
<accession>A0A9P0QS70</accession>
<evidence type="ECO:0000256" key="11">
    <source>
        <dbReference type="ARBA" id="ARBA00023002"/>
    </source>
</evidence>
<dbReference type="AlphaFoldDB" id="A0A9P0QS70"/>
<dbReference type="GO" id="GO:0005576">
    <property type="term" value="C:extracellular region"/>
    <property type="evidence" value="ECO:0007669"/>
    <property type="project" value="UniProtKB-ARBA"/>
</dbReference>
<comment type="catalytic activity">
    <reaction evidence="15">
        <text>2 superoxide + 2 H(+) = H2O2 + O2</text>
        <dbReference type="Rhea" id="RHEA:20696"/>
        <dbReference type="ChEBI" id="CHEBI:15378"/>
        <dbReference type="ChEBI" id="CHEBI:15379"/>
        <dbReference type="ChEBI" id="CHEBI:16240"/>
        <dbReference type="ChEBI" id="CHEBI:18421"/>
        <dbReference type="EC" id="1.15.1.1"/>
    </reaction>
</comment>
<dbReference type="FunFam" id="2.60.40.200:FF:000007">
    <property type="entry name" value="Cell surface Cu-only superoxide dismutase 5"/>
    <property type="match status" value="1"/>
</dbReference>
<dbReference type="Gene3D" id="2.60.40.200">
    <property type="entry name" value="Superoxide dismutase, copper/zinc binding domain"/>
    <property type="match status" value="1"/>
</dbReference>
<evidence type="ECO:0000256" key="6">
    <source>
        <dbReference type="ARBA" id="ARBA00022512"/>
    </source>
</evidence>
<evidence type="ECO:0000256" key="1">
    <source>
        <dbReference type="ARBA" id="ARBA00001935"/>
    </source>
</evidence>
<comment type="subcellular location">
    <subcellularLocation>
        <location evidence="3">Membrane</location>
        <topology evidence="3">Lipid-anchor</topology>
        <topology evidence="3">GPI-anchor</topology>
    </subcellularLocation>
    <subcellularLocation>
        <location evidence="2">Secreted</location>
        <location evidence="2">Cell wall</location>
    </subcellularLocation>
</comment>
<feature type="domain" description="Superoxide dismutase copper/zinc binding" evidence="17">
    <location>
        <begin position="38"/>
        <end position="151"/>
    </location>
</feature>
<keyword evidence="6" id="KW-0134">Cell wall</keyword>
<organism evidence="18 19">
    <name type="scientific">[Candida] railenensis</name>
    <dbReference type="NCBI Taxonomy" id="45579"/>
    <lineage>
        <taxon>Eukaryota</taxon>
        <taxon>Fungi</taxon>
        <taxon>Dikarya</taxon>
        <taxon>Ascomycota</taxon>
        <taxon>Saccharomycotina</taxon>
        <taxon>Pichiomycetes</taxon>
        <taxon>Debaryomycetaceae</taxon>
        <taxon>Kurtzmaniella</taxon>
    </lineage>
</organism>
<dbReference type="OrthoDB" id="159229at2759"/>
<evidence type="ECO:0000256" key="5">
    <source>
        <dbReference type="ARBA" id="ARBA00012682"/>
    </source>
</evidence>
<evidence type="ECO:0000313" key="19">
    <source>
        <dbReference type="Proteomes" id="UP000837801"/>
    </source>
</evidence>
<keyword evidence="11" id="KW-0560">Oxidoreductase</keyword>
<comment type="caution">
    <text evidence="18">The sequence shown here is derived from an EMBL/GenBank/DDBJ whole genome shotgun (WGS) entry which is preliminary data.</text>
</comment>
<evidence type="ECO:0000256" key="7">
    <source>
        <dbReference type="ARBA" id="ARBA00022525"/>
    </source>
</evidence>
<dbReference type="InterPro" id="IPR053257">
    <property type="entry name" value="Cu-only_SOD"/>
</dbReference>
<keyword evidence="9" id="KW-0479">Metal-binding</keyword>
<keyword evidence="8" id="KW-0325">Glycoprotein</keyword>
<reference evidence="18" key="1">
    <citation type="submission" date="2022-03" db="EMBL/GenBank/DDBJ databases">
        <authorList>
            <person name="Legras J.-L."/>
            <person name="Devillers H."/>
            <person name="Grondin C."/>
        </authorList>
    </citation>
    <scope>NUCLEOTIDE SEQUENCE</scope>
    <source>
        <strain evidence="18">CLIB 1423</strain>
    </source>
</reference>
<evidence type="ECO:0000256" key="16">
    <source>
        <dbReference type="SAM" id="SignalP"/>
    </source>
</evidence>
<gene>
    <name evidence="18" type="ORF">CLIB1423_17S01750</name>
</gene>
<evidence type="ECO:0000256" key="12">
    <source>
        <dbReference type="ARBA" id="ARBA00023008"/>
    </source>
</evidence>
<protein>
    <recommendedName>
        <fullName evidence="5">superoxide dismutase</fullName>
        <ecNumber evidence="5">1.15.1.1</ecNumber>
    </recommendedName>
</protein>
<keyword evidence="16" id="KW-0732">Signal</keyword>
<dbReference type="GO" id="GO:0004784">
    <property type="term" value="F:superoxide dismutase activity"/>
    <property type="evidence" value="ECO:0007669"/>
    <property type="project" value="UniProtKB-EC"/>
</dbReference>
<keyword evidence="8" id="KW-0336">GPI-anchor</keyword>
<proteinExistence type="inferred from homology"/>
<keyword evidence="19" id="KW-1185">Reference proteome</keyword>
<evidence type="ECO:0000259" key="17">
    <source>
        <dbReference type="Pfam" id="PF00080"/>
    </source>
</evidence>
<sequence>MKFSTPALLSILAFAVADQAPQNTDNTPGTIAIADFPKGTIVFYVKRGNKVKVHVDITGLPESGGPFQYHIHDSPVPPSGDCNAVGQHFNPFSAPPACEDQRDDSYCQVGDLSGKHGWIDTTCFETKYYDPYLSLNPASPSYIVGKSVVFHFANLTKFACANIELASSARTATLLESYKEKGNLEVFGLENDEYDLNEVEFGAQDDFSAKEAAVSIEEHSILAAVAPVVVGNSELLKVTDGDFNSTLNGTYNGIDFGTEGNFTNSSFASVVTTDCENKAGLNGGSIFTAALALVAGLFI</sequence>
<keyword evidence="7" id="KW-0964">Secreted</keyword>
<evidence type="ECO:0000256" key="2">
    <source>
        <dbReference type="ARBA" id="ARBA00004191"/>
    </source>
</evidence>
<name>A0A9P0QS70_9ASCO</name>
<keyword evidence="13" id="KW-0843">Virulence</keyword>
<feature type="chain" id="PRO_5040392992" description="superoxide dismutase" evidence="16">
    <location>
        <begin position="20"/>
        <end position="299"/>
    </location>
</feature>
<evidence type="ECO:0000313" key="18">
    <source>
        <dbReference type="EMBL" id="CAH2354553.1"/>
    </source>
</evidence>
<dbReference type="PANTHER" id="PTHR20910:SF1">
    <property type="entry name" value="SUPEROXIDE DISMUTASE COPPER_ZINC BINDING DOMAIN-CONTAINING PROTEIN"/>
    <property type="match status" value="1"/>
</dbReference>
<feature type="signal peptide" evidence="16">
    <location>
        <begin position="1"/>
        <end position="19"/>
    </location>
</feature>
<evidence type="ECO:0000256" key="8">
    <source>
        <dbReference type="ARBA" id="ARBA00022622"/>
    </source>
</evidence>
<dbReference type="EMBL" id="CAKXYY010000017">
    <property type="protein sequence ID" value="CAH2354553.1"/>
    <property type="molecule type" value="Genomic_DNA"/>
</dbReference>
<evidence type="ECO:0000256" key="9">
    <source>
        <dbReference type="ARBA" id="ARBA00022723"/>
    </source>
</evidence>
<evidence type="ECO:0000256" key="10">
    <source>
        <dbReference type="ARBA" id="ARBA00022862"/>
    </source>
</evidence>
<dbReference type="GO" id="GO:0098552">
    <property type="term" value="C:side of membrane"/>
    <property type="evidence" value="ECO:0007669"/>
    <property type="project" value="UniProtKB-KW"/>
</dbReference>
<evidence type="ECO:0000256" key="15">
    <source>
        <dbReference type="ARBA" id="ARBA00049204"/>
    </source>
</evidence>
<keyword evidence="14" id="KW-0449">Lipoprotein</keyword>
<dbReference type="EC" id="1.15.1.1" evidence="5"/>
<dbReference type="GO" id="GO:0046872">
    <property type="term" value="F:metal ion binding"/>
    <property type="evidence" value="ECO:0007669"/>
    <property type="project" value="UniProtKB-KW"/>
</dbReference>
<evidence type="ECO:0000256" key="4">
    <source>
        <dbReference type="ARBA" id="ARBA00010457"/>
    </source>
</evidence>
<evidence type="ECO:0000256" key="14">
    <source>
        <dbReference type="ARBA" id="ARBA00023288"/>
    </source>
</evidence>